<dbReference type="PANTHER" id="PTHR22926">
    <property type="entry name" value="PHOSPHO-N-ACETYLMURAMOYL-PENTAPEPTIDE-TRANSFERASE"/>
    <property type="match status" value="1"/>
</dbReference>
<keyword evidence="5 8" id="KW-1133">Transmembrane helix</keyword>
<evidence type="ECO:0000313" key="10">
    <source>
        <dbReference type="Proteomes" id="UP000262195"/>
    </source>
</evidence>
<keyword evidence="7" id="KW-0460">Magnesium</keyword>
<feature type="transmembrane region" description="Helical" evidence="8">
    <location>
        <begin position="133"/>
        <end position="153"/>
    </location>
</feature>
<evidence type="ECO:0000256" key="6">
    <source>
        <dbReference type="ARBA" id="ARBA00023136"/>
    </source>
</evidence>
<feature type="transmembrane region" description="Helical" evidence="8">
    <location>
        <begin position="76"/>
        <end position="95"/>
    </location>
</feature>
<name>A0A3D4S7F1_9ENTE</name>
<comment type="caution">
    <text evidence="9">The sequence shown here is derived from an EMBL/GenBank/DDBJ whole genome shotgun (WGS) entry which is preliminary data.</text>
</comment>
<feature type="transmembrane region" description="Helical" evidence="8">
    <location>
        <begin position="48"/>
        <end position="70"/>
    </location>
</feature>
<evidence type="ECO:0000256" key="2">
    <source>
        <dbReference type="ARBA" id="ARBA00022475"/>
    </source>
</evidence>
<dbReference type="Pfam" id="PF00953">
    <property type="entry name" value="Glycos_transf_4"/>
    <property type="match status" value="1"/>
</dbReference>
<keyword evidence="6 8" id="KW-0472">Membrane</keyword>
<dbReference type="AlphaFoldDB" id="A0A3D4S7F1"/>
<keyword evidence="7" id="KW-0479">Metal-binding</keyword>
<dbReference type="GO" id="GO:0005886">
    <property type="term" value="C:plasma membrane"/>
    <property type="evidence" value="ECO:0007669"/>
    <property type="project" value="UniProtKB-SubCell"/>
</dbReference>
<dbReference type="Proteomes" id="UP000262195">
    <property type="component" value="Unassembled WGS sequence"/>
</dbReference>
<comment type="subcellular location">
    <subcellularLocation>
        <location evidence="1">Cell membrane</location>
        <topology evidence="1">Multi-pass membrane protein</topology>
    </subcellularLocation>
</comment>
<sequence length="383" mass="42474">MPHLVSLGTIIRLFSCFIMAAILTPIIRSIALRVGAVDNPNARRINKYPMPSMGGLAIYIPFMIGMWFLFRPAIPTAYLMTLTLSSAIVIFTGIIDDIFELKPWQKSIGIVLAAIIFALGSEVRLAFIKVPFIGIIHFGWWAIPLTILWIFAITNAINLIDGLDGLATGLSIISLTTIGITAFFFLPPDSTYVQIAIFLLVASAAGFIPYNFYPAKIYLGDTGALFLGFMLAILSLNGLKNTTVISLITPLLILGVPITDTIYAIVRRSSNHKSILSPDKMHLHHRLLSLGFTHRGAVMLIYALAMIFSFIALLYRYAYGVGLVLLTIGLLIGVEIFVELIGITGENFQPLMYLFKFGGNKAFRDKEIAKRKKRKQDKKKRQK</sequence>
<organism evidence="9 10">
    <name type="scientific">Bavariicoccus seileri</name>
    <dbReference type="NCBI Taxonomy" id="549685"/>
    <lineage>
        <taxon>Bacteria</taxon>
        <taxon>Bacillati</taxon>
        <taxon>Bacillota</taxon>
        <taxon>Bacilli</taxon>
        <taxon>Lactobacillales</taxon>
        <taxon>Enterococcaceae</taxon>
        <taxon>Bavariicoccus</taxon>
    </lineage>
</organism>
<feature type="transmembrane region" description="Helical" evidence="8">
    <location>
        <begin position="217"/>
        <end position="238"/>
    </location>
</feature>
<dbReference type="STRING" id="1121105.GCA_000421665_00373"/>
<dbReference type="GO" id="GO:0046872">
    <property type="term" value="F:metal ion binding"/>
    <property type="evidence" value="ECO:0007669"/>
    <property type="project" value="UniProtKB-KW"/>
</dbReference>
<evidence type="ECO:0000256" key="3">
    <source>
        <dbReference type="ARBA" id="ARBA00022679"/>
    </source>
</evidence>
<keyword evidence="2" id="KW-1003">Cell membrane</keyword>
<dbReference type="PROSITE" id="PS01348">
    <property type="entry name" value="MRAY_2"/>
    <property type="match status" value="1"/>
</dbReference>
<feature type="transmembrane region" description="Helical" evidence="8">
    <location>
        <begin position="317"/>
        <end position="338"/>
    </location>
</feature>
<proteinExistence type="predicted"/>
<keyword evidence="3 9" id="KW-0808">Transferase</keyword>
<dbReference type="CDD" id="cd06853">
    <property type="entry name" value="GT_WecA_like"/>
    <property type="match status" value="1"/>
</dbReference>
<feature type="transmembrane region" description="Helical" evidence="8">
    <location>
        <begin position="165"/>
        <end position="186"/>
    </location>
</feature>
<feature type="binding site" evidence="7">
    <location>
        <position position="158"/>
    </location>
    <ligand>
        <name>Mg(2+)</name>
        <dbReference type="ChEBI" id="CHEBI:18420"/>
    </ligand>
</feature>
<dbReference type="InterPro" id="IPR000715">
    <property type="entry name" value="Glycosyl_transferase_4"/>
</dbReference>
<evidence type="ECO:0000256" key="1">
    <source>
        <dbReference type="ARBA" id="ARBA00004651"/>
    </source>
</evidence>
<feature type="transmembrane region" description="Helical" evidence="8">
    <location>
        <begin position="244"/>
        <end position="266"/>
    </location>
</feature>
<protein>
    <submittedName>
        <fullName evidence="9">Undecaprenyl/decaprenyl-phosphate alpha-N-acetylglucosaminyl 1-phosphate transferase</fullName>
    </submittedName>
</protein>
<accession>A0A3D4S7F1</accession>
<evidence type="ECO:0000256" key="8">
    <source>
        <dbReference type="SAM" id="Phobius"/>
    </source>
</evidence>
<reference evidence="9 10" key="1">
    <citation type="journal article" date="2018" name="Nat. Biotechnol.">
        <title>A standardized bacterial taxonomy based on genome phylogeny substantially revises the tree of life.</title>
        <authorList>
            <person name="Parks D.H."/>
            <person name="Chuvochina M."/>
            <person name="Waite D.W."/>
            <person name="Rinke C."/>
            <person name="Skarshewski A."/>
            <person name="Chaumeil P.A."/>
            <person name="Hugenholtz P."/>
        </authorList>
    </citation>
    <scope>NUCLEOTIDE SEQUENCE [LARGE SCALE GENOMIC DNA]</scope>
    <source>
        <strain evidence="9">UBA11306</strain>
    </source>
</reference>
<feature type="transmembrane region" description="Helical" evidence="8">
    <location>
        <begin position="107"/>
        <end position="127"/>
    </location>
</feature>
<comment type="cofactor">
    <cofactor evidence="7">
        <name>Mg(2+)</name>
        <dbReference type="ChEBI" id="CHEBI:18420"/>
    </cofactor>
</comment>
<dbReference type="PANTHER" id="PTHR22926:SF3">
    <property type="entry name" value="UNDECAPRENYL-PHOSPHATE ALPHA-N-ACETYLGLUCOSAMINYL 1-PHOSPHATE TRANSFERASE"/>
    <property type="match status" value="1"/>
</dbReference>
<dbReference type="GO" id="GO:0016780">
    <property type="term" value="F:phosphotransferase activity, for other substituted phosphate groups"/>
    <property type="evidence" value="ECO:0007669"/>
    <property type="project" value="InterPro"/>
</dbReference>
<dbReference type="InterPro" id="IPR018480">
    <property type="entry name" value="PNAcMuramoyl-5peptid_Trfase_CS"/>
</dbReference>
<feature type="transmembrane region" description="Helical" evidence="8">
    <location>
        <begin position="287"/>
        <end position="311"/>
    </location>
</feature>
<dbReference type="GO" id="GO:0009103">
    <property type="term" value="P:lipopolysaccharide biosynthetic process"/>
    <property type="evidence" value="ECO:0007669"/>
    <property type="project" value="TreeGrafter"/>
</dbReference>
<feature type="binding site" evidence="7">
    <location>
        <position position="221"/>
    </location>
    <ligand>
        <name>Mg(2+)</name>
        <dbReference type="ChEBI" id="CHEBI:18420"/>
    </ligand>
</feature>
<feature type="transmembrane region" description="Helical" evidence="8">
    <location>
        <begin position="6"/>
        <end position="27"/>
    </location>
</feature>
<feature type="transmembrane region" description="Helical" evidence="8">
    <location>
        <begin position="192"/>
        <end position="210"/>
    </location>
</feature>
<dbReference type="GO" id="GO:0071555">
    <property type="term" value="P:cell wall organization"/>
    <property type="evidence" value="ECO:0007669"/>
    <property type="project" value="TreeGrafter"/>
</dbReference>
<gene>
    <name evidence="9" type="ORF">DIW15_04145</name>
</gene>
<dbReference type="EMBL" id="DQHO01000027">
    <property type="protein sequence ID" value="HCS93881.1"/>
    <property type="molecule type" value="Genomic_DNA"/>
</dbReference>
<dbReference type="GO" id="GO:0044038">
    <property type="term" value="P:cell wall macromolecule biosynthetic process"/>
    <property type="evidence" value="ECO:0007669"/>
    <property type="project" value="TreeGrafter"/>
</dbReference>
<evidence type="ECO:0000256" key="4">
    <source>
        <dbReference type="ARBA" id="ARBA00022692"/>
    </source>
</evidence>
<evidence type="ECO:0000313" key="9">
    <source>
        <dbReference type="EMBL" id="HCS93881.1"/>
    </source>
</evidence>
<keyword evidence="4 8" id="KW-0812">Transmembrane</keyword>
<evidence type="ECO:0000256" key="7">
    <source>
        <dbReference type="PIRSR" id="PIRSR600715-1"/>
    </source>
</evidence>
<evidence type="ECO:0000256" key="5">
    <source>
        <dbReference type="ARBA" id="ARBA00022989"/>
    </source>
</evidence>